<dbReference type="InterPro" id="IPR038595">
    <property type="entry name" value="LOR_sf"/>
</dbReference>
<comment type="similarity">
    <text evidence="1">Belongs to the LOR family.</text>
</comment>
<dbReference type="EMBL" id="WJXA01000005">
    <property type="protein sequence ID" value="KAF7144128.1"/>
    <property type="molecule type" value="Genomic_DNA"/>
</dbReference>
<gene>
    <name evidence="2" type="ORF">RHSIM_Rhsim05G0227800</name>
</gene>
<dbReference type="InterPro" id="IPR007612">
    <property type="entry name" value="LOR"/>
</dbReference>
<protein>
    <recommendedName>
        <fullName evidence="4">Protein LURP-one-related 15</fullName>
    </recommendedName>
</protein>
<dbReference type="AlphaFoldDB" id="A0A834H9N7"/>
<dbReference type="Pfam" id="PF04525">
    <property type="entry name" value="LOR"/>
    <property type="match status" value="1"/>
</dbReference>
<accession>A0A834H9N7</accession>
<reference evidence="2" key="1">
    <citation type="submission" date="2019-11" db="EMBL/GenBank/DDBJ databases">
        <authorList>
            <person name="Liu Y."/>
            <person name="Hou J."/>
            <person name="Li T.-Q."/>
            <person name="Guan C.-H."/>
            <person name="Wu X."/>
            <person name="Wu H.-Z."/>
            <person name="Ling F."/>
            <person name="Zhang R."/>
            <person name="Shi X.-G."/>
            <person name="Ren J.-P."/>
            <person name="Chen E.-F."/>
            <person name="Sun J.-M."/>
        </authorList>
    </citation>
    <scope>NUCLEOTIDE SEQUENCE</scope>
    <source>
        <strain evidence="2">Adult_tree_wgs_1</strain>
        <tissue evidence="2">Leaves</tissue>
    </source>
</reference>
<evidence type="ECO:0008006" key="4">
    <source>
        <dbReference type="Google" id="ProtNLM"/>
    </source>
</evidence>
<comment type="caution">
    <text evidence="2">The sequence shown here is derived from an EMBL/GenBank/DDBJ whole genome shotgun (WGS) entry which is preliminary data.</text>
</comment>
<dbReference type="PANTHER" id="PTHR31087:SF58">
    <property type="entry name" value="OS07G0230700 PROTEIN"/>
    <property type="match status" value="1"/>
</dbReference>
<name>A0A834H9N7_RHOSS</name>
<dbReference type="PANTHER" id="PTHR31087">
    <property type="match status" value="1"/>
</dbReference>
<dbReference type="SUPFAM" id="SSF54518">
    <property type="entry name" value="Tubby C-terminal domain-like"/>
    <property type="match status" value="1"/>
</dbReference>
<keyword evidence="3" id="KW-1185">Reference proteome</keyword>
<sequence length="169" mass="19218">MFKIKGKVFSLRDRRVLLDSAGNPILTLQQKILTAHKRWQVYSGDSTDAKDLLFSDKKSSLIQFKTQLDVFLAANTNEDVCDFKIKGSWFERSCTIYLGVTSTVIAQISHQVQRLQLMSRANVAFREYSEQRRARCGDDLAETLAFDLEHDVAIDVGDAKVEDPFPHDC</sequence>
<dbReference type="OrthoDB" id="97518at2759"/>
<proteinExistence type="inferred from homology"/>
<organism evidence="2 3">
    <name type="scientific">Rhododendron simsii</name>
    <name type="common">Sims's rhododendron</name>
    <dbReference type="NCBI Taxonomy" id="118357"/>
    <lineage>
        <taxon>Eukaryota</taxon>
        <taxon>Viridiplantae</taxon>
        <taxon>Streptophyta</taxon>
        <taxon>Embryophyta</taxon>
        <taxon>Tracheophyta</taxon>
        <taxon>Spermatophyta</taxon>
        <taxon>Magnoliopsida</taxon>
        <taxon>eudicotyledons</taxon>
        <taxon>Gunneridae</taxon>
        <taxon>Pentapetalae</taxon>
        <taxon>asterids</taxon>
        <taxon>Ericales</taxon>
        <taxon>Ericaceae</taxon>
        <taxon>Ericoideae</taxon>
        <taxon>Rhodoreae</taxon>
        <taxon>Rhododendron</taxon>
    </lineage>
</organism>
<dbReference type="Proteomes" id="UP000626092">
    <property type="component" value="Unassembled WGS sequence"/>
</dbReference>
<evidence type="ECO:0000256" key="1">
    <source>
        <dbReference type="ARBA" id="ARBA00005437"/>
    </source>
</evidence>
<dbReference type="InterPro" id="IPR025659">
    <property type="entry name" value="Tubby-like_C"/>
</dbReference>
<dbReference type="Gene3D" id="2.40.160.200">
    <property type="entry name" value="LURP1-related"/>
    <property type="match status" value="1"/>
</dbReference>
<evidence type="ECO:0000313" key="3">
    <source>
        <dbReference type="Proteomes" id="UP000626092"/>
    </source>
</evidence>
<evidence type="ECO:0000313" key="2">
    <source>
        <dbReference type="EMBL" id="KAF7144128.1"/>
    </source>
</evidence>